<comment type="caution">
    <text evidence="1">The sequence shown here is derived from an EMBL/GenBank/DDBJ whole genome shotgun (WGS) entry which is preliminary data.</text>
</comment>
<organism evidence="1 2">
    <name type="scientific">Ilex paraguariensis</name>
    <name type="common">yerba mate</name>
    <dbReference type="NCBI Taxonomy" id="185542"/>
    <lineage>
        <taxon>Eukaryota</taxon>
        <taxon>Viridiplantae</taxon>
        <taxon>Streptophyta</taxon>
        <taxon>Embryophyta</taxon>
        <taxon>Tracheophyta</taxon>
        <taxon>Spermatophyta</taxon>
        <taxon>Magnoliopsida</taxon>
        <taxon>eudicotyledons</taxon>
        <taxon>Gunneridae</taxon>
        <taxon>Pentapetalae</taxon>
        <taxon>asterids</taxon>
        <taxon>campanulids</taxon>
        <taxon>Aquifoliales</taxon>
        <taxon>Aquifoliaceae</taxon>
        <taxon>Ilex</taxon>
    </lineage>
</organism>
<protein>
    <submittedName>
        <fullName evidence="1">Uncharacterized protein</fullName>
    </submittedName>
</protein>
<dbReference type="Proteomes" id="UP001642360">
    <property type="component" value="Unassembled WGS sequence"/>
</dbReference>
<evidence type="ECO:0000313" key="1">
    <source>
        <dbReference type="EMBL" id="CAK9169959.1"/>
    </source>
</evidence>
<gene>
    <name evidence="1" type="ORF">ILEXP_LOCUS39447</name>
</gene>
<accession>A0ABC8TL63</accession>
<name>A0ABC8TL63_9AQUA</name>
<dbReference type="AlphaFoldDB" id="A0ABC8TL63"/>
<evidence type="ECO:0000313" key="2">
    <source>
        <dbReference type="Proteomes" id="UP001642360"/>
    </source>
</evidence>
<keyword evidence="2" id="KW-1185">Reference proteome</keyword>
<sequence>MNCLPILDFPDSCMNDYLLSQPSKSLNRFPVGGFSAYQLCRTWKPSQRFRFFIVLELHYVPPFNNFANFYQLLLKRLFKLRRVYEFGGPCGTSKLTHLEHLGLPDMKNKMPTSRTESVLTASLQFAGGNRKWGNTCAFGKLARNISLGISTYGVYGNGLFHGVDKGMARLREPATLGISKLQAAKSGVVATAQTTRVEEHRMGTSISKTIQALESPKQHKLDETIKLAVFYRSYGFPMFYLKSVYNGNQQSESLNNLKSQKASRLSN</sequence>
<dbReference type="EMBL" id="CAUOFW020005403">
    <property type="protein sequence ID" value="CAK9169959.1"/>
    <property type="molecule type" value="Genomic_DNA"/>
</dbReference>
<reference evidence="1 2" key="1">
    <citation type="submission" date="2024-02" db="EMBL/GenBank/DDBJ databases">
        <authorList>
            <person name="Vignale AGUSTIN F."/>
            <person name="Sosa J E."/>
            <person name="Modenutti C."/>
        </authorList>
    </citation>
    <scope>NUCLEOTIDE SEQUENCE [LARGE SCALE GENOMIC DNA]</scope>
</reference>
<proteinExistence type="predicted"/>